<dbReference type="Proteomes" id="UP000653454">
    <property type="component" value="Unassembled WGS sequence"/>
</dbReference>
<evidence type="ECO:0000259" key="1">
    <source>
        <dbReference type="Pfam" id="PF01431"/>
    </source>
</evidence>
<name>A0A8S4G1T5_PLUXY</name>
<dbReference type="GO" id="GO:0016485">
    <property type="term" value="P:protein processing"/>
    <property type="evidence" value="ECO:0007669"/>
    <property type="project" value="TreeGrafter"/>
</dbReference>
<dbReference type="InterPro" id="IPR018497">
    <property type="entry name" value="Peptidase_M13_C"/>
</dbReference>
<dbReference type="InterPro" id="IPR000718">
    <property type="entry name" value="Peptidase_M13"/>
</dbReference>
<reference evidence="2" key="1">
    <citation type="submission" date="2020-11" db="EMBL/GenBank/DDBJ databases">
        <authorList>
            <person name="Whiteford S."/>
        </authorList>
    </citation>
    <scope>NUCLEOTIDE SEQUENCE</scope>
</reference>
<dbReference type="Gene3D" id="3.40.390.10">
    <property type="entry name" value="Collagenase (Catalytic Domain)"/>
    <property type="match status" value="1"/>
</dbReference>
<sequence length="158" mass="18136">MLIDKGRLFDRSGNLHRWWSDAAVAQFRRLARQYARYVVLEVHMQLDGVNTQGENIADNGGVKQAFRAYLRWLERHGAEGETLPGVNHTHTQLFFLNFAQVWCGAMRPEAMRNKLKTAVHSPGRFRVIGTLSNSYDFAREFNCPVGSPMNPEEKNSVW</sequence>
<evidence type="ECO:0000313" key="2">
    <source>
        <dbReference type="EMBL" id="CAG9133417.1"/>
    </source>
</evidence>
<proteinExistence type="predicted"/>
<dbReference type="GO" id="GO:0005886">
    <property type="term" value="C:plasma membrane"/>
    <property type="evidence" value="ECO:0007669"/>
    <property type="project" value="TreeGrafter"/>
</dbReference>
<dbReference type="PANTHER" id="PTHR11733:SF238">
    <property type="entry name" value="FI07649P-RELATED"/>
    <property type="match status" value="1"/>
</dbReference>
<accession>A0A8S4G1T5</accession>
<dbReference type="GO" id="GO:0004222">
    <property type="term" value="F:metalloendopeptidase activity"/>
    <property type="evidence" value="ECO:0007669"/>
    <property type="project" value="InterPro"/>
</dbReference>
<dbReference type="AlphaFoldDB" id="A0A8S4G1T5"/>
<organism evidence="2 3">
    <name type="scientific">Plutella xylostella</name>
    <name type="common">Diamondback moth</name>
    <name type="synonym">Plutella maculipennis</name>
    <dbReference type="NCBI Taxonomy" id="51655"/>
    <lineage>
        <taxon>Eukaryota</taxon>
        <taxon>Metazoa</taxon>
        <taxon>Ecdysozoa</taxon>
        <taxon>Arthropoda</taxon>
        <taxon>Hexapoda</taxon>
        <taxon>Insecta</taxon>
        <taxon>Pterygota</taxon>
        <taxon>Neoptera</taxon>
        <taxon>Endopterygota</taxon>
        <taxon>Lepidoptera</taxon>
        <taxon>Glossata</taxon>
        <taxon>Ditrysia</taxon>
        <taxon>Yponomeutoidea</taxon>
        <taxon>Plutellidae</taxon>
        <taxon>Plutella</taxon>
    </lineage>
</organism>
<dbReference type="EMBL" id="CAJHNJ030000061">
    <property type="protein sequence ID" value="CAG9133417.1"/>
    <property type="molecule type" value="Genomic_DNA"/>
</dbReference>
<feature type="domain" description="Peptidase M13 C-terminal" evidence="1">
    <location>
        <begin position="4"/>
        <end position="157"/>
    </location>
</feature>
<dbReference type="InterPro" id="IPR024079">
    <property type="entry name" value="MetalloPept_cat_dom_sf"/>
</dbReference>
<dbReference type="SUPFAM" id="SSF55486">
    <property type="entry name" value="Metalloproteases ('zincins'), catalytic domain"/>
    <property type="match status" value="1"/>
</dbReference>
<comment type="caution">
    <text evidence="2">The sequence shown here is derived from an EMBL/GenBank/DDBJ whole genome shotgun (WGS) entry which is preliminary data.</text>
</comment>
<keyword evidence="3" id="KW-1185">Reference proteome</keyword>
<dbReference type="PROSITE" id="PS51885">
    <property type="entry name" value="NEPRILYSIN"/>
    <property type="match status" value="1"/>
</dbReference>
<dbReference type="Pfam" id="PF01431">
    <property type="entry name" value="Peptidase_M13"/>
    <property type="match status" value="1"/>
</dbReference>
<protein>
    <submittedName>
        <fullName evidence="2">(diamondback moth) hypothetical protein</fullName>
    </submittedName>
</protein>
<gene>
    <name evidence="2" type="ORF">PLXY2_LOCUS11655</name>
</gene>
<evidence type="ECO:0000313" key="3">
    <source>
        <dbReference type="Proteomes" id="UP000653454"/>
    </source>
</evidence>
<dbReference type="PANTHER" id="PTHR11733">
    <property type="entry name" value="ZINC METALLOPROTEASE FAMILY M13 NEPRILYSIN-RELATED"/>
    <property type="match status" value="1"/>
</dbReference>